<feature type="transmembrane region" description="Helical" evidence="1">
    <location>
        <begin position="47"/>
        <end position="71"/>
    </location>
</feature>
<keyword evidence="1" id="KW-0472">Membrane</keyword>
<feature type="transmembrane region" description="Helical" evidence="1">
    <location>
        <begin position="109"/>
        <end position="130"/>
    </location>
</feature>
<protein>
    <recommendedName>
        <fullName evidence="4">NfeD-like C-terminal domain-containing protein</fullName>
    </recommendedName>
</protein>
<dbReference type="Proteomes" id="UP001336015">
    <property type="component" value="Unassembled WGS sequence"/>
</dbReference>
<dbReference type="RefSeq" id="WP_060767853.1">
    <property type="nucleotide sequence ID" value="NZ_CAJFCM010000001.1"/>
</dbReference>
<feature type="transmembrane region" description="Helical" evidence="1">
    <location>
        <begin position="136"/>
        <end position="161"/>
    </location>
</feature>
<dbReference type="EMBL" id="JAJGWQ010000009">
    <property type="protein sequence ID" value="MEB3783990.1"/>
    <property type="molecule type" value="Genomic_DNA"/>
</dbReference>
<accession>A0ABU6BX61</accession>
<comment type="caution">
    <text evidence="2">The sequence shown here is derived from an EMBL/GenBank/DDBJ whole genome shotgun (WGS) entry which is preliminary data.</text>
</comment>
<keyword evidence="1" id="KW-1133">Transmembrane helix</keyword>
<sequence length="245" mass="26669">MFWNREKRVKVELTTPINISIPPLHPVREVPADPQEVKTNTDLAFKLVVYGAVFLQSALVVTGYSVLLAYYEQFGIDTNELTLSTPTLLLYGYVNIFTGALSAASRIPIFGPALLALLFIGVAAIFIGLITKRLKAQVIIGLSTWIGFSMFVVFLAPAAGVKKGVNMGLEKFGEYAGQPVPTALETIHSVTTDKGQKLTGHLILADTKNTFLLVNGTVFKIDGSTGRVIRETDLRAEEPKTKSNK</sequence>
<keyword evidence="1" id="KW-0812">Transmembrane</keyword>
<name>A0ABU6BX61_9PSED</name>
<organism evidence="2 3">
    <name type="scientific">Pseudomonas paracarnis</name>
    <dbReference type="NCBI Taxonomy" id="2750625"/>
    <lineage>
        <taxon>Bacteria</taxon>
        <taxon>Pseudomonadati</taxon>
        <taxon>Pseudomonadota</taxon>
        <taxon>Gammaproteobacteria</taxon>
        <taxon>Pseudomonadales</taxon>
        <taxon>Pseudomonadaceae</taxon>
        <taxon>Pseudomonas</taxon>
    </lineage>
</organism>
<evidence type="ECO:0000313" key="2">
    <source>
        <dbReference type="EMBL" id="MEB3783990.1"/>
    </source>
</evidence>
<reference evidence="2 3" key="1">
    <citation type="journal article" date="2023" name="Int J Dairy Technol">
        <title>Genome based analysis of Pseudomonas paracarnis RQ057, a strain responsible for blue discoloration spoilage in processed cheese.</title>
        <authorList>
            <person name="Rodrigues Rd.S."/>
            <person name="Machado S.G."/>
            <person name="de Carvalho A.F."/>
            <person name="Nero L.A."/>
        </authorList>
    </citation>
    <scope>NUCLEOTIDE SEQUENCE [LARGE SCALE GENOMIC DNA]</scope>
    <source>
        <strain evidence="2 3">RQ057</strain>
    </source>
</reference>
<keyword evidence="3" id="KW-1185">Reference proteome</keyword>
<evidence type="ECO:0000256" key="1">
    <source>
        <dbReference type="SAM" id="Phobius"/>
    </source>
</evidence>
<proteinExistence type="predicted"/>
<evidence type="ECO:0000313" key="3">
    <source>
        <dbReference type="Proteomes" id="UP001336015"/>
    </source>
</evidence>
<gene>
    <name evidence="2" type="ORF">LLW09_15720</name>
</gene>
<evidence type="ECO:0008006" key="4">
    <source>
        <dbReference type="Google" id="ProtNLM"/>
    </source>
</evidence>